<evidence type="ECO:0000313" key="2">
    <source>
        <dbReference type="Proteomes" id="UP000716291"/>
    </source>
</evidence>
<protein>
    <submittedName>
        <fullName evidence="1">Uncharacterized protein</fullName>
    </submittedName>
</protein>
<dbReference type="OrthoDB" id="2291739at2759"/>
<dbReference type="Proteomes" id="UP000716291">
    <property type="component" value="Unassembled WGS sequence"/>
</dbReference>
<reference evidence="1" key="1">
    <citation type="journal article" date="2020" name="Microb. Genom.">
        <title>Genetic diversity of clinical and environmental Mucorales isolates obtained from an investigation of mucormycosis cases among solid organ transplant recipients.</title>
        <authorList>
            <person name="Nguyen M.H."/>
            <person name="Kaul D."/>
            <person name="Muto C."/>
            <person name="Cheng S.J."/>
            <person name="Richter R.A."/>
            <person name="Bruno V.M."/>
            <person name="Liu G."/>
            <person name="Beyhan S."/>
            <person name="Sundermann A.J."/>
            <person name="Mounaud S."/>
            <person name="Pasculle A.W."/>
            <person name="Nierman W.C."/>
            <person name="Driscoll E."/>
            <person name="Cumbie R."/>
            <person name="Clancy C.J."/>
            <person name="Dupont C.L."/>
        </authorList>
    </citation>
    <scope>NUCLEOTIDE SEQUENCE</scope>
    <source>
        <strain evidence="1">GL11</strain>
    </source>
</reference>
<dbReference type="AlphaFoldDB" id="A0A9P7BLZ2"/>
<sequence>MSTDNTTSLIVVLRNTSDVEKDGRIIRFGNGANLDTIRSLAAEKLAITGGYANIQLFNSNGELLGGIDDLRQQQVVYIDTKELIRETVPGPTKLPFVGSLYEMLPNL</sequence>
<keyword evidence="2" id="KW-1185">Reference proteome</keyword>
<accession>A0A9P7BLZ2</accession>
<name>A0A9P7BLZ2_RHIOR</name>
<organism evidence="1 2">
    <name type="scientific">Rhizopus oryzae</name>
    <name type="common">Mucormycosis agent</name>
    <name type="synonym">Rhizopus arrhizus var. delemar</name>
    <dbReference type="NCBI Taxonomy" id="64495"/>
    <lineage>
        <taxon>Eukaryota</taxon>
        <taxon>Fungi</taxon>
        <taxon>Fungi incertae sedis</taxon>
        <taxon>Mucoromycota</taxon>
        <taxon>Mucoromycotina</taxon>
        <taxon>Mucoromycetes</taxon>
        <taxon>Mucorales</taxon>
        <taxon>Mucorineae</taxon>
        <taxon>Rhizopodaceae</taxon>
        <taxon>Rhizopus</taxon>
    </lineage>
</organism>
<comment type="caution">
    <text evidence="1">The sequence shown here is derived from an EMBL/GenBank/DDBJ whole genome shotgun (WGS) entry which is preliminary data.</text>
</comment>
<evidence type="ECO:0000313" key="1">
    <source>
        <dbReference type="EMBL" id="KAG1301269.1"/>
    </source>
</evidence>
<proteinExistence type="predicted"/>
<gene>
    <name evidence="1" type="ORF">G6F64_011957</name>
</gene>
<dbReference type="EMBL" id="JAANQT010003238">
    <property type="protein sequence ID" value="KAG1301269.1"/>
    <property type="molecule type" value="Genomic_DNA"/>
</dbReference>